<keyword evidence="8 11" id="KW-0456">Lyase</keyword>
<dbReference type="EMBL" id="VICD02000214">
    <property type="protein sequence ID" value="KAB8180335.1"/>
    <property type="molecule type" value="Genomic_DNA"/>
</dbReference>
<evidence type="ECO:0000256" key="6">
    <source>
        <dbReference type="ARBA" id="ARBA00022605"/>
    </source>
</evidence>
<dbReference type="GO" id="GO:0016829">
    <property type="term" value="F:lyase activity"/>
    <property type="evidence" value="ECO:0007669"/>
    <property type="project" value="UniProtKB-KW"/>
</dbReference>
<comment type="catalytic activity">
    <reaction evidence="10 11">
        <text>5-[(5-phospho-1-deoxy-D-ribulos-1-ylimino)methylamino]-1-(5-phospho-beta-D-ribosyl)imidazole-4-carboxamide + L-glutamine = D-erythro-1-(imidazol-4-yl)glycerol 3-phosphate + 5-amino-1-(5-phospho-beta-D-ribosyl)imidazole-4-carboxamide + L-glutamate + H(+)</text>
        <dbReference type="Rhea" id="RHEA:24793"/>
        <dbReference type="ChEBI" id="CHEBI:15378"/>
        <dbReference type="ChEBI" id="CHEBI:29985"/>
        <dbReference type="ChEBI" id="CHEBI:58278"/>
        <dbReference type="ChEBI" id="CHEBI:58359"/>
        <dbReference type="ChEBI" id="CHEBI:58475"/>
        <dbReference type="ChEBI" id="CHEBI:58525"/>
        <dbReference type="EC" id="4.3.2.10"/>
    </reaction>
</comment>
<proteinExistence type="inferred from homology"/>
<name>A0A508AL42_9GAMM</name>
<evidence type="ECO:0000256" key="12">
    <source>
        <dbReference type="RuleBase" id="RU003657"/>
    </source>
</evidence>
<evidence type="ECO:0000256" key="5">
    <source>
        <dbReference type="ARBA" id="ARBA00022490"/>
    </source>
</evidence>
<dbReference type="PANTHER" id="PTHR21235">
    <property type="entry name" value="IMIDAZOLE GLYCEROL PHOSPHATE SYNTHASE SUBUNIT HISF/H IGP SYNTHASE SUBUNIT HISF/H"/>
    <property type="match status" value="1"/>
</dbReference>
<evidence type="ECO:0000256" key="2">
    <source>
        <dbReference type="ARBA" id="ARBA00005091"/>
    </source>
</evidence>
<evidence type="ECO:0000256" key="1">
    <source>
        <dbReference type="ARBA" id="ARBA00004496"/>
    </source>
</evidence>
<feature type="active site" evidence="11">
    <location>
        <position position="130"/>
    </location>
</feature>
<dbReference type="GO" id="GO:0005737">
    <property type="term" value="C:cytoplasm"/>
    <property type="evidence" value="ECO:0007669"/>
    <property type="project" value="UniProtKB-SubCell"/>
</dbReference>
<keyword evidence="5 11" id="KW-0963">Cytoplasm</keyword>
<comment type="similarity">
    <text evidence="3 11 12">Belongs to the HisA/HisF family.</text>
</comment>
<evidence type="ECO:0000256" key="10">
    <source>
        <dbReference type="ARBA" id="ARBA00047838"/>
    </source>
</evidence>
<dbReference type="InterPro" id="IPR011060">
    <property type="entry name" value="RibuloseP-bd_barrel"/>
</dbReference>
<organism evidence="13 14">
    <name type="scientific">Marilutibacter maris</name>
    <dbReference type="NCBI Taxonomy" id="1605891"/>
    <lineage>
        <taxon>Bacteria</taxon>
        <taxon>Pseudomonadati</taxon>
        <taxon>Pseudomonadota</taxon>
        <taxon>Gammaproteobacteria</taxon>
        <taxon>Lysobacterales</taxon>
        <taxon>Lysobacteraceae</taxon>
        <taxon>Marilutibacter</taxon>
    </lineage>
</organism>
<comment type="function">
    <text evidence="9 11">IGPS catalyzes the conversion of PRFAR and glutamine to IGP, AICAR and glutamate. The HisF subunit catalyzes the cyclization activity that produces IGP and AICAR from PRFAR using the ammonia provided by the HisH subunit.</text>
</comment>
<dbReference type="PANTHER" id="PTHR21235:SF2">
    <property type="entry name" value="IMIDAZOLE GLYCEROL PHOSPHATE SYNTHASE HISHF"/>
    <property type="match status" value="1"/>
</dbReference>
<sequence>MLSRRIIPCLDVRDGRVVKGVRFRDHVDMGDIVELALRYRDEGADELVFYDITASPEGRRVDRDWVERVARAIDIPFCVAGGIRSVDDARAVLHAGADKISVNTPALERPALVSELAEAFGVQCVVVGIDSLRDDDRQWRVRQYTGDPSKMRALARGTLDWVVEAQRLGAGEIVLNCMGSDGVRGGYDIEQLRAVRAICEVPLVASGGAGVPAHFAEVFADADVDGALAASVFHSGAIAIPALKRELRGQGIEVRDDD</sequence>
<dbReference type="Gene3D" id="3.20.20.70">
    <property type="entry name" value="Aldolase class I"/>
    <property type="match status" value="1"/>
</dbReference>
<dbReference type="UniPathway" id="UPA00031">
    <property type="reaction ID" value="UER00010"/>
</dbReference>
<evidence type="ECO:0000256" key="7">
    <source>
        <dbReference type="ARBA" id="ARBA00023102"/>
    </source>
</evidence>
<dbReference type="InterPro" id="IPR050064">
    <property type="entry name" value="IGPS_HisA/HisF"/>
</dbReference>
<feature type="active site" evidence="11">
    <location>
        <position position="11"/>
    </location>
</feature>
<comment type="caution">
    <text evidence="13">The sequence shown here is derived from an EMBL/GenBank/DDBJ whole genome shotgun (WGS) entry which is preliminary data.</text>
</comment>
<dbReference type="GO" id="GO:0000107">
    <property type="term" value="F:imidazoleglycerol-phosphate synthase activity"/>
    <property type="evidence" value="ECO:0007669"/>
    <property type="project" value="UniProtKB-UniRule"/>
</dbReference>
<dbReference type="GO" id="GO:0000105">
    <property type="term" value="P:L-histidine biosynthetic process"/>
    <property type="evidence" value="ECO:0007669"/>
    <property type="project" value="UniProtKB-UniRule"/>
</dbReference>
<comment type="subunit">
    <text evidence="4 11">Heterodimer of HisH and HisF.</text>
</comment>
<dbReference type="Pfam" id="PF00977">
    <property type="entry name" value="His_biosynth"/>
    <property type="match status" value="1"/>
</dbReference>
<evidence type="ECO:0000256" key="11">
    <source>
        <dbReference type="HAMAP-Rule" id="MF_01013"/>
    </source>
</evidence>
<dbReference type="SUPFAM" id="SSF51366">
    <property type="entry name" value="Ribulose-phoshate binding barrel"/>
    <property type="match status" value="1"/>
</dbReference>
<dbReference type="EC" id="4.3.2.10" evidence="11"/>
<evidence type="ECO:0000256" key="4">
    <source>
        <dbReference type="ARBA" id="ARBA00011152"/>
    </source>
</evidence>
<dbReference type="FunFam" id="3.20.20.70:FF:000006">
    <property type="entry name" value="Imidazole glycerol phosphate synthase subunit HisF"/>
    <property type="match status" value="1"/>
</dbReference>
<reference evidence="13 14" key="1">
    <citation type="submission" date="2019-10" db="EMBL/GenBank/DDBJ databases">
        <title>Lysobacter alkalisoli sp. nov., isolated from saline-alkaline soil.</title>
        <authorList>
            <person name="Sun J.-Q."/>
        </authorList>
    </citation>
    <scope>NUCLEOTIDE SEQUENCE [LARGE SCALE GENOMIC DNA]</scope>
    <source>
        <strain evidence="13 14">KCTC 42381</strain>
    </source>
</reference>
<dbReference type="RefSeq" id="WP_141482606.1">
    <property type="nucleotide sequence ID" value="NZ_VICD02000214.1"/>
</dbReference>
<evidence type="ECO:0000256" key="8">
    <source>
        <dbReference type="ARBA" id="ARBA00023239"/>
    </source>
</evidence>
<dbReference type="NCBIfam" id="TIGR00735">
    <property type="entry name" value="hisF"/>
    <property type="match status" value="1"/>
</dbReference>
<protein>
    <recommendedName>
        <fullName evidence="11">Imidazole glycerol phosphate synthase subunit HisF</fullName>
        <ecNumber evidence="11">4.3.2.10</ecNumber>
    </recommendedName>
    <alternativeName>
        <fullName evidence="11">IGP synthase cyclase subunit</fullName>
    </alternativeName>
    <alternativeName>
        <fullName evidence="11">IGP synthase subunit HisF</fullName>
    </alternativeName>
    <alternativeName>
        <fullName evidence="11">ImGP synthase subunit HisF</fullName>
        <shortName evidence="11">IGPS subunit HisF</shortName>
    </alternativeName>
</protein>
<dbReference type="HAMAP" id="MF_01013">
    <property type="entry name" value="HisF"/>
    <property type="match status" value="1"/>
</dbReference>
<dbReference type="InterPro" id="IPR013785">
    <property type="entry name" value="Aldolase_TIM"/>
</dbReference>
<comment type="pathway">
    <text evidence="2 11">Amino-acid biosynthesis; L-histidine biosynthesis; L-histidine from 5-phospho-alpha-D-ribose 1-diphosphate: step 5/9.</text>
</comment>
<evidence type="ECO:0000256" key="9">
    <source>
        <dbReference type="ARBA" id="ARBA00025475"/>
    </source>
</evidence>
<evidence type="ECO:0000313" key="14">
    <source>
        <dbReference type="Proteomes" id="UP000320431"/>
    </source>
</evidence>
<evidence type="ECO:0000313" key="13">
    <source>
        <dbReference type="EMBL" id="KAB8180335.1"/>
    </source>
</evidence>
<accession>A0A508AL42</accession>
<dbReference type="InterPro" id="IPR006062">
    <property type="entry name" value="His_biosynth"/>
</dbReference>
<dbReference type="CDD" id="cd04731">
    <property type="entry name" value="HisF"/>
    <property type="match status" value="1"/>
</dbReference>
<evidence type="ECO:0000256" key="3">
    <source>
        <dbReference type="ARBA" id="ARBA00009667"/>
    </source>
</evidence>
<comment type="subcellular location">
    <subcellularLocation>
        <location evidence="1 11">Cytoplasm</location>
    </subcellularLocation>
</comment>
<gene>
    <name evidence="11 13" type="primary">hisF</name>
    <name evidence="13" type="ORF">FKV24_012570</name>
</gene>
<keyword evidence="6 11" id="KW-0028">Amino-acid biosynthesis</keyword>
<dbReference type="InterPro" id="IPR004651">
    <property type="entry name" value="HisF"/>
</dbReference>
<dbReference type="Proteomes" id="UP000320431">
    <property type="component" value="Unassembled WGS sequence"/>
</dbReference>
<dbReference type="AlphaFoldDB" id="A0A508AL42"/>
<keyword evidence="7 11" id="KW-0368">Histidine biosynthesis</keyword>